<dbReference type="Proteomes" id="UP000001366">
    <property type="component" value="Chromosome"/>
</dbReference>
<keyword evidence="1" id="KW-0472">Membrane</keyword>
<dbReference type="RefSeq" id="WP_012675287.1">
    <property type="nucleotide sequence ID" value="NC_012440.1"/>
</dbReference>
<dbReference type="EMBL" id="CP001230">
    <property type="protein sequence ID" value="ACO03048.1"/>
    <property type="molecule type" value="Genomic_DNA"/>
</dbReference>
<keyword evidence="3" id="KW-1185">Reference proteome</keyword>
<dbReference type="AlphaFoldDB" id="C0QTI4"/>
<dbReference type="KEGG" id="pmx:PERMA_0202"/>
<feature type="transmembrane region" description="Helical" evidence="1">
    <location>
        <begin position="12"/>
        <end position="31"/>
    </location>
</feature>
<evidence type="ECO:0000256" key="1">
    <source>
        <dbReference type="SAM" id="Phobius"/>
    </source>
</evidence>
<dbReference type="OrthoDB" id="15599at2"/>
<name>C0QTI4_PERMH</name>
<organism evidence="2 3">
    <name type="scientific">Persephonella marina (strain DSM 14350 / EX-H1)</name>
    <dbReference type="NCBI Taxonomy" id="123214"/>
    <lineage>
        <taxon>Bacteria</taxon>
        <taxon>Pseudomonadati</taxon>
        <taxon>Aquificota</taxon>
        <taxon>Aquificia</taxon>
        <taxon>Aquificales</taxon>
        <taxon>Hydrogenothermaceae</taxon>
        <taxon>Persephonella</taxon>
    </lineage>
</organism>
<evidence type="ECO:0000313" key="3">
    <source>
        <dbReference type="Proteomes" id="UP000001366"/>
    </source>
</evidence>
<evidence type="ECO:0000313" key="2">
    <source>
        <dbReference type="EMBL" id="ACO03048.1"/>
    </source>
</evidence>
<keyword evidence="1" id="KW-0812">Transmembrane</keyword>
<reference evidence="2 3" key="1">
    <citation type="journal article" date="2009" name="J. Bacteriol.">
        <title>Complete and draft genome sequences of six members of the Aquificales.</title>
        <authorList>
            <person name="Reysenbach A.L."/>
            <person name="Hamamura N."/>
            <person name="Podar M."/>
            <person name="Griffiths E."/>
            <person name="Ferreira S."/>
            <person name="Hochstein R."/>
            <person name="Heidelberg J."/>
            <person name="Johnson J."/>
            <person name="Mead D."/>
            <person name="Pohorille A."/>
            <person name="Sarmiento M."/>
            <person name="Schweighofer K."/>
            <person name="Seshadri R."/>
            <person name="Voytek M.A."/>
        </authorList>
    </citation>
    <scope>NUCLEOTIDE SEQUENCE [LARGE SCALE GENOMIC DNA]</scope>
    <source>
        <strain evidence="3">DSM 14350 / EX-H1</strain>
    </source>
</reference>
<dbReference type="HOGENOM" id="CLU_2827379_0_0_0"/>
<feature type="transmembrane region" description="Helical" evidence="1">
    <location>
        <begin position="37"/>
        <end position="60"/>
    </location>
</feature>
<dbReference type="PaxDb" id="123214-PERMA_0202"/>
<sequence>MNIKKAVEETGKHFLNVAVALIIFAILQPIIKGEFNLKTGIIFVTAYIVILLIGNLLIAFGGKDDG</sequence>
<protein>
    <submittedName>
        <fullName evidence="2">Uncharacterized protein</fullName>
    </submittedName>
</protein>
<keyword evidence="1" id="KW-1133">Transmembrane helix</keyword>
<gene>
    <name evidence="2" type="ordered locus">PERMA_0202</name>
</gene>
<proteinExistence type="predicted"/>
<accession>C0QTI4</accession>